<dbReference type="InterPro" id="IPR036291">
    <property type="entry name" value="NAD(P)-bd_dom_sf"/>
</dbReference>
<accession>A0A4C1YA16</accession>
<evidence type="ECO:0000256" key="3">
    <source>
        <dbReference type="ARBA" id="ARBA00004947"/>
    </source>
</evidence>
<keyword evidence="6" id="KW-0413">Isomerase</keyword>
<dbReference type="PANTHER" id="PTHR43725:SF47">
    <property type="entry name" value="UDP-GLUCOSE 4-EPIMERASE"/>
    <property type="match status" value="1"/>
</dbReference>
<dbReference type="PRINTS" id="PR01713">
    <property type="entry name" value="NUCEPIMERASE"/>
</dbReference>
<name>A0A4C1YA16_EUMVA</name>
<keyword evidence="9" id="KW-1185">Reference proteome</keyword>
<evidence type="ECO:0000256" key="2">
    <source>
        <dbReference type="ARBA" id="ARBA00001911"/>
    </source>
</evidence>
<dbReference type="SUPFAM" id="SSF51735">
    <property type="entry name" value="NAD(P)-binding Rossmann-fold domains"/>
    <property type="match status" value="1"/>
</dbReference>
<dbReference type="GO" id="GO:0003978">
    <property type="term" value="F:UDP-glucose 4-epimerase activity"/>
    <property type="evidence" value="ECO:0007669"/>
    <property type="project" value="UniProtKB-EC"/>
</dbReference>
<dbReference type="GO" id="GO:0005996">
    <property type="term" value="P:monosaccharide metabolic process"/>
    <property type="evidence" value="ECO:0007669"/>
    <property type="project" value="TreeGrafter"/>
</dbReference>
<dbReference type="GO" id="GO:0005829">
    <property type="term" value="C:cytosol"/>
    <property type="evidence" value="ECO:0007669"/>
    <property type="project" value="TreeGrafter"/>
</dbReference>
<dbReference type="Pfam" id="PF16363">
    <property type="entry name" value="GDP_Man_Dehyd"/>
    <property type="match status" value="1"/>
</dbReference>
<gene>
    <name evidence="8" type="primary">Gale</name>
    <name evidence="8" type="ORF">EVAR_57989_1</name>
</gene>
<dbReference type="Gene3D" id="3.90.25.10">
    <property type="entry name" value="UDP-galactose 4-epimerase, domain 1"/>
    <property type="match status" value="1"/>
</dbReference>
<feature type="domain" description="NAD(P)-binding" evidence="7">
    <location>
        <begin position="33"/>
        <end position="146"/>
    </location>
</feature>
<sequence>MRTLSISGVARGGRWGRPAPGATHSGVAVGRLPELLVFGNDYPTADGTGVRDYIHVQDLAEGHVKAMSLFEQKGFIGFHAINLGTGTGYTVLQVIKAFEEASGRPVPYKIVARRPGDIAANYADVELSQSLLGWRAKRTIKDMCADAWRWQSNNPNGFAKECNNDIIAMSLSISPLLRVSQCSHTRCTFVLSAHVGDVAERTTRVSDVTSFIAVDETIHISYIEGEPTMLNRDLLERYRDLLRCEA</sequence>
<protein>
    <recommendedName>
        <fullName evidence="4">UDP-glucose 4-epimerase</fullName>
        <ecNumber evidence="4">5.1.3.2</ecNumber>
    </recommendedName>
</protein>
<dbReference type="PANTHER" id="PTHR43725">
    <property type="entry name" value="UDP-GLUCOSE 4-EPIMERASE"/>
    <property type="match status" value="1"/>
</dbReference>
<keyword evidence="5" id="KW-0520">NAD</keyword>
<dbReference type="STRING" id="151549.A0A4C1YA16"/>
<evidence type="ECO:0000256" key="6">
    <source>
        <dbReference type="ARBA" id="ARBA00023235"/>
    </source>
</evidence>
<comment type="caution">
    <text evidence="8">The sequence shown here is derived from an EMBL/GenBank/DDBJ whole genome shotgun (WGS) entry which is preliminary data.</text>
</comment>
<comment type="catalytic activity">
    <reaction evidence="1">
        <text>UDP-alpha-D-glucose = UDP-alpha-D-galactose</text>
        <dbReference type="Rhea" id="RHEA:22168"/>
        <dbReference type="ChEBI" id="CHEBI:58885"/>
        <dbReference type="ChEBI" id="CHEBI:66914"/>
        <dbReference type="EC" id="5.1.3.2"/>
    </reaction>
</comment>
<comment type="cofactor">
    <cofactor evidence="2">
        <name>NAD(+)</name>
        <dbReference type="ChEBI" id="CHEBI:57540"/>
    </cofactor>
</comment>
<dbReference type="InterPro" id="IPR016040">
    <property type="entry name" value="NAD(P)-bd_dom"/>
</dbReference>
<dbReference type="Proteomes" id="UP000299102">
    <property type="component" value="Unassembled WGS sequence"/>
</dbReference>
<dbReference type="OrthoDB" id="9402762at2759"/>
<proteinExistence type="predicted"/>
<dbReference type="EMBL" id="BGZK01001138">
    <property type="protein sequence ID" value="GBP72223.1"/>
    <property type="molecule type" value="Genomic_DNA"/>
</dbReference>
<evidence type="ECO:0000256" key="5">
    <source>
        <dbReference type="ARBA" id="ARBA00023027"/>
    </source>
</evidence>
<evidence type="ECO:0000313" key="8">
    <source>
        <dbReference type="EMBL" id="GBP72223.1"/>
    </source>
</evidence>
<dbReference type="AlphaFoldDB" id="A0A4C1YA16"/>
<dbReference type="Gene3D" id="3.40.50.720">
    <property type="entry name" value="NAD(P)-binding Rossmann-like Domain"/>
    <property type="match status" value="1"/>
</dbReference>
<evidence type="ECO:0000256" key="4">
    <source>
        <dbReference type="ARBA" id="ARBA00013189"/>
    </source>
</evidence>
<evidence type="ECO:0000313" key="9">
    <source>
        <dbReference type="Proteomes" id="UP000299102"/>
    </source>
</evidence>
<organism evidence="8 9">
    <name type="scientific">Eumeta variegata</name>
    <name type="common">Bagworm moth</name>
    <name type="synonym">Eumeta japonica</name>
    <dbReference type="NCBI Taxonomy" id="151549"/>
    <lineage>
        <taxon>Eukaryota</taxon>
        <taxon>Metazoa</taxon>
        <taxon>Ecdysozoa</taxon>
        <taxon>Arthropoda</taxon>
        <taxon>Hexapoda</taxon>
        <taxon>Insecta</taxon>
        <taxon>Pterygota</taxon>
        <taxon>Neoptera</taxon>
        <taxon>Endopterygota</taxon>
        <taxon>Lepidoptera</taxon>
        <taxon>Glossata</taxon>
        <taxon>Ditrysia</taxon>
        <taxon>Tineoidea</taxon>
        <taxon>Psychidae</taxon>
        <taxon>Oiketicinae</taxon>
        <taxon>Eumeta</taxon>
    </lineage>
</organism>
<evidence type="ECO:0000259" key="7">
    <source>
        <dbReference type="Pfam" id="PF16363"/>
    </source>
</evidence>
<comment type="pathway">
    <text evidence="3">Carbohydrate metabolism; galactose metabolism.</text>
</comment>
<dbReference type="EC" id="5.1.3.2" evidence="4"/>
<evidence type="ECO:0000256" key="1">
    <source>
        <dbReference type="ARBA" id="ARBA00000083"/>
    </source>
</evidence>
<reference evidence="8 9" key="1">
    <citation type="journal article" date="2019" name="Commun. Biol.">
        <title>The bagworm genome reveals a unique fibroin gene that provides high tensile strength.</title>
        <authorList>
            <person name="Kono N."/>
            <person name="Nakamura H."/>
            <person name="Ohtoshi R."/>
            <person name="Tomita M."/>
            <person name="Numata K."/>
            <person name="Arakawa K."/>
        </authorList>
    </citation>
    <scope>NUCLEOTIDE SEQUENCE [LARGE SCALE GENOMIC DNA]</scope>
</reference>